<keyword evidence="2" id="KW-0677">Repeat</keyword>
<feature type="transmembrane region" description="Helical" evidence="3">
    <location>
        <begin position="319"/>
        <end position="340"/>
    </location>
</feature>
<organism evidence="5 6">
    <name type="scientific">Desulfosudis oleivorans (strain DSM 6200 / JCM 39069 / Hxd3)</name>
    <name type="common">Desulfococcus oleovorans</name>
    <dbReference type="NCBI Taxonomy" id="96561"/>
    <lineage>
        <taxon>Bacteria</taxon>
        <taxon>Pseudomonadati</taxon>
        <taxon>Thermodesulfobacteriota</taxon>
        <taxon>Desulfobacteria</taxon>
        <taxon>Desulfobacterales</taxon>
        <taxon>Desulfosudaceae</taxon>
        <taxon>Desulfosudis</taxon>
    </lineage>
</organism>
<evidence type="ECO:0000256" key="3">
    <source>
        <dbReference type="SAM" id="Phobius"/>
    </source>
</evidence>
<dbReference type="PROSITE" id="PS50915">
    <property type="entry name" value="CRYSTALLIN_BETA_GAMMA"/>
    <property type="match status" value="1"/>
</dbReference>
<feature type="domain" description="Beta/gamma crystallin 'Greek key'" evidence="4">
    <location>
        <begin position="930"/>
        <end position="975"/>
    </location>
</feature>
<dbReference type="SUPFAM" id="SSF49695">
    <property type="entry name" value="gamma-Crystallin-like"/>
    <property type="match status" value="1"/>
</dbReference>
<dbReference type="InterPro" id="IPR001064">
    <property type="entry name" value="Beta/gamma_crystallin"/>
</dbReference>
<keyword evidence="3" id="KW-1133">Transmembrane helix</keyword>
<sequence>MRRRHPHDRRRFEKGFTLIEVVVSLLIAAILMGMAGLGVVQVARGFVQTREAGELAQKSDFVLTRIRKSVRNLMGVNSAATNTTTLSLSRLDSNQAPVTEIFSYSGTTLSLGNGTTSAPLMEGISAFQFQYFKEDEDNNPWNPATDPVGELAIVDVSLTMAGDQGVSVAFSERILPRNTYTPSRAYTPSGAGTPSAQGICLLEALYPNSPVLWSLFRGFRDNGLAAIPLAGKKITSAYYLTGSAVTPWLTAHPGAIPFLRWLTVPVVALLFFWTWFPAGLLALAVAAWIFARLFTFLLLRDATARTPLSRRFRTAGSILLSLVITIMVVALLGAGAVSILTTSQHGNVHSALGEKAYYLAESGLRYAVSQFMANQDNSANFISALSSTEGDGAFSVSTGEAFNLGARCFFFDPDNGAPGTTLLAYGDGFPGKLNEITVPGGGLSDRMEVYDTGIGDRTVVNATVSAINTGTGTITYTITGGLAGSVDPDEYVLPVASVRSDASNIRASNLGEAPTASQISLKDDGFAGFFPAARGVVSLMADADKDGSHDDRIDLVYDRLNGTTLQGLRNVPGKEPLPDGGVDIAADTPVVLGRYASITSRGMVARNTSQETAVQLTLSQPLDTVDIMRMIANTTPGEQSVDSVLGTHTLEDNALKVVTTDGTYSFIESNNPTLQQESVAAQDWEFSDMTGGSDFLKELWLRSDKRMSYETQVKVKFTETEDDLAPNFVNHPGCYMPGIAFRLRQVGPHPGQSTYYGMSFMRGIAGRTQHSTDSGCGQTTWKSEDDDISDNLFADHGSNSAFTYTSTCPDSDFTPTIWNDNKPLDGIPYLIFWQKDQSTNADGSPLSTGCGGSVSEGYSPFEWLSYMPLVAVEKCTLYQYDNTIRARVYSNRYYGGDEAGFPGGEFNLAACQDRGMNNDDVQSVRVTSGYTLTLYEHDNFGGKSLTRTSDFGDLGLILDGFWSWANETSSLKVTGPPSSSAPWYDGPIAGQIPSYTRTAWKLTDPYGLFKTYTINGVEVLGLPGALTIMDPATAFDAGGPKPVANAAYIVFPGSSSSADKRDLNYRLYLKEWATVGLQIFEIEGDLDCNPSTGTGGVERVNAVSAFFGSNTAAGNTAQAGNSRKDGNRNAYPASTAENYLAYPVKWLNNPGYFTQAVWDGLGIQNTNEPNFPTEGGYTSKLVPNPYGGSGCGGNTDIKLVEKGKDLEGDNTHVYSATFLTVKEYPPHDGEPAYYNEYNFDTEYIPEIGLHTLGISAEPGAAANDTETAYFKDWYWRFFEGGQTGMVPGIISE</sequence>
<evidence type="ECO:0000313" key="6">
    <source>
        <dbReference type="Proteomes" id="UP000008561"/>
    </source>
</evidence>
<dbReference type="EMBL" id="CP000859">
    <property type="protein sequence ID" value="ABW67218.1"/>
    <property type="molecule type" value="Genomic_DNA"/>
</dbReference>
<dbReference type="NCBIfam" id="TIGR02532">
    <property type="entry name" value="IV_pilin_GFxxxE"/>
    <property type="match status" value="1"/>
</dbReference>
<evidence type="ECO:0000313" key="5">
    <source>
        <dbReference type="EMBL" id="ABW67218.1"/>
    </source>
</evidence>
<dbReference type="SMART" id="SM00247">
    <property type="entry name" value="XTALbg"/>
    <property type="match status" value="1"/>
</dbReference>
<dbReference type="eggNOG" id="COG2165">
    <property type="taxonomic scope" value="Bacteria"/>
</dbReference>
<dbReference type="Proteomes" id="UP000008561">
    <property type="component" value="Chromosome"/>
</dbReference>
<dbReference type="Pfam" id="PF07963">
    <property type="entry name" value="N_methyl"/>
    <property type="match status" value="1"/>
</dbReference>
<dbReference type="InterPro" id="IPR012902">
    <property type="entry name" value="N_methyl_site"/>
</dbReference>
<proteinExistence type="inferred from homology"/>
<dbReference type="STRING" id="96561.Dole_1414"/>
<keyword evidence="6" id="KW-1185">Reference proteome</keyword>
<dbReference type="InterPro" id="IPR011024">
    <property type="entry name" value="G_crystallin-like"/>
</dbReference>
<feature type="transmembrane region" description="Helical" evidence="3">
    <location>
        <begin position="16"/>
        <end position="40"/>
    </location>
</feature>
<keyword evidence="3" id="KW-0812">Transmembrane</keyword>
<evidence type="ECO:0000259" key="4">
    <source>
        <dbReference type="PROSITE" id="PS50915"/>
    </source>
</evidence>
<protein>
    <recommendedName>
        <fullName evidence="4">Beta/gamma crystallin 'Greek key' domain-containing protein</fullName>
    </recommendedName>
</protein>
<dbReference type="HOGENOM" id="CLU_275431_0_0_7"/>
<gene>
    <name evidence="5" type="ordered locus">Dole_1414</name>
</gene>
<dbReference type="OrthoDB" id="5414844at2"/>
<evidence type="ECO:0000256" key="1">
    <source>
        <dbReference type="ARBA" id="ARBA00009646"/>
    </source>
</evidence>
<dbReference type="Gene3D" id="2.60.20.10">
    <property type="entry name" value="Crystallins"/>
    <property type="match status" value="1"/>
</dbReference>
<keyword evidence="3" id="KW-0472">Membrane</keyword>
<dbReference type="PROSITE" id="PS00409">
    <property type="entry name" value="PROKAR_NTER_METHYL"/>
    <property type="match status" value="1"/>
</dbReference>
<accession>A8ZYW3</accession>
<evidence type="ECO:0000256" key="2">
    <source>
        <dbReference type="ARBA" id="ARBA00022737"/>
    </source>
</evidence>
<dbReference type="KEGG" id="dol:Dole_1414"/>
<feature type="transmembrane region" description="Helical" evidence="3">
    <location>
        <begin position="281"/>
        <end position="299"/>
    </location>
</feature>
<dbReference type="RefSeq" id="WP_012174834.1">
    <property type="nucleotide sequence ID" value="NC_009943.1"/>
</dbReference>
<comment type="similarity">
    <text evidence="1">Belongs to the beta/gamma-crystallin family.</text>
</comment>
<name>A8ZYW3_DESOH</name>
<reference evidence="5 6" key="1">
    <citation type="submission" date="2007-10" db="EMBL/GenBank/DDBJ databases">
        <title>Complete sequence of Desulfococcus oleovorans Hxd3.</title>
        <authorList>
            <consortium name="US DOE Joint Genome Institute"/>
            <person name="Copeland A."/>
            <person name="Lucas S."/>
            <person name="Lapidus A."/>
            <person name="Barry K."/>
            <person name="Glavina del Rio T."/>
            <person name="Dalin E."/>
            <person name="Tice H."/>
            <person name="Pitluck S."/>
            <person name="Kiss H."/>
            <person name="Brettin T."/>
            <person name="Bruce D."/>
            <person name="Detter J.C."/>
            <person name="Han C."/>
            <person name="Schmutz J."/>
            <person name="Larimer F."/>
            <person name="Land M."/>
            <person name="Hauser L."/>
            <person name="Kyrpides N."/>
            <person name="Kim E."/>
            <person name="Wawrik B."/>
            <person name="Richardson P."/>
        </authorList>
    </citation>
    <scope>NUCLEOTIDE SEQUENCE [LARGE SCALE GENOMIC DNA]</scope>
    <source>
        <strain evidence="6">DSM 6200 / JCM 39069 / Hxd3</strain>
    </source>
</reference>